<dbReference type="KEGG" id="abp:AGABI1DRAFT129173"/>
<keyword evidence="1" id="KW-0863">Zinc-finger</keyword>
<evidence type="ECO:0000259" key="3">
    <source>
        <dbReference type="PROSITE" id="PS50157"/>
    </source>
</evidence>
<sequence length="446" mass="48916">MPFLSSPPWRCDPFSLFPSINPAYGQPLAHNDSQETQPTPAFKDLDDQIFGRNTYCPTPACDADVVVSLPSYNSSDLPHSSLLCPEPEHFWLAGIDNAVSPVEHSYPHCEVPSIYSTDPYRIEPLFDDEGDCHIQVLDVLSRESSLEMPLADLRSALFNAHKTSSYYLQAPSPPSPLSPFASSLPSPASSVQSFSDKSEISSPTSPGIHPPLTPSGKSECSSPTFLGAPRPLSPSAKNECPSPLPPNIDLPLSLSHRQSSSRSSSSPSLSKTSQMRHFRIRSQVSSPPNSTSPRILPYSGNLPANPEFPMAQIMRETDMRKIVSILQATITFRDWDFATRGLPPLEKEAVSTKKTRQCGEGRRSRAPRAEIQCLIPGCGANLTALHNFKSHISSHYGVHDWLCGSCNNSFSHSSSLARHKKEFCSAGKRRKLSQKHNSKSSNHQTK</sequence>
<accession>K5XUV4</accession>
<dbReference type="InterPro" id="IPR036236">
    <property type="entry name" value="Znf_C2H2_sf"/>
</dbReference>
<dbReference type="RefSeq" id="XP_007330671.1">
    <property type="nucleotide sequence ID" value="XM_007330609.1"/>
</dbReference>
<name>K5XUV4_AGABU</name>
<dbReference type="InParanoid" id="K5XUV4"/>
<dbReference type="SUPFAM" id="SSF57667">
    <property type="entry name" value="beta-beta-alpha zinc fingers"/>
    <property type="match status" value="1"/>
</dbReference>
<evidence type="ECO:0000313" key="5">
    <source>
        <dbReference type="Proteomes" id="UP000008493"/>
    </source>
</evidence>
<feature type="compositionally biased region" description="Polar residues" evidence="2">
    <location>
        <begin position="215"/>
        <end position="224"/>
    </location>
</feature>
<dbReference type="OMA" id="DEGDCHI"/>
<dbReference type="AlphaFoldDB" id="K5XUV4"/>
<gene>
    <name evidence="4" type="ORF">AGABI1DRAFT_129173</name>
</gene>
<dbReference type="HOGENOM" id="CLU_613891_0_0_1"/>
<keyword evidence="1" id="KW-0479">Metal-binding</keyword>
<keyword evidence="5" id="KW-1185">Reference proteome</keyword>
<keyword evidence="1" id="KW-0862">Zinc</keyword>
<feature type="region of interest" description="Disordered" evidence="2">
    <location>
        <begin position="177"/>
        <end position="303"/>
    </location>
</feature>
<feature type="compositionally biased region" description="Low complexity" evidence="2">
    <location>
        <begin position="250"/>
        <end position="270"/>
    </location>
</feature>
<proteinExistence type="predicted"/>
<dbReference type="GeneID" id="18826942"/>
<feature type="compositionally biased region" description="Basic residues" evidence="2">
    <location>
        <begin position="426"/>
        <end position="438"/>
    </location>
</feature>
<feature type="domain" description="C2H2-type" evidence="3">
    <location>
        <begin position="401"/>
        <end position="430"/>
    </location>
</feature>
<dbReference type="PROSITE" id="PS50157">
    <property type="entry name" value="ZINC_FINGER_C2H2_2"/>
    <property type="match status" value="1"/>
</dbReference>
<evidence type="ECO:0000256" key="2">
    <source>
        <dbReference type="SAM" id="MobiDB-lite"/>
    </source>
</evidence>
<reference evidence="5" key="1">
    <citation type="journal article" date="2012" name="Proc. Natl. Acad. Sci. U.S.A.">
        <title>Genome sequence of the button mushroom Agaricus bisporus reveals mechanisms governing adaptation to a humic-rich ecological niche.</title>
        <authorList>
            <person name="Morin E."/>
            <person name="Kohler A."/>
            <person name="Baker A.R."/>
            <person name="Foulongne-Oriol M."/>
            <person name="Lombard V."/>
            <person name="Nagy L.G."/>
            <person name="Ohm R.A."/>
            <person name="Patyshakuliyeva A."/>
            <person name="Brun A."/>
            <person name="Aerts A.L."/>
            <person name="Bailey A.M."/>
            <person name="Billette C."/>
            <person name="Coutinho P.M."/>
            <person name="Deakin G."/>
            <person name="Doddapaneni H."/>
            <person name="Floudas D."/>
            <person name="Grimwood J."/>
            <person name="Hilden K."/>
            <person name="Kuees U."/>
            <person name="LaButti K.M."/>
            <person name="Lapidus A."/>
            <person name="Lindquist E.A."/>
            <person name="Lucas S.M."/>
            <person name="Murat C."/>
            <person name="Riley R.W."/>
            <person name="Salamov A.A."/>
            <person name="Schmutz J."/>
            <person name="Subramanian V."/>
            <person name="Woesten H.A.B."/>
            <person name="Xu J."/>
            <person name="Eastwood D.C."/>
            <person name="Foster G.D."/>
            <person name="Sonnenberg A.S."/>
            <person name="Cullen D."/>
            <person name="de Vries R.P."/>
            <person name="Lundell T."/>
            <person name="Hibbett D.S."/>
            <person name="Henrissat B."/>
            <person name="Burton K.S."/>
            <person name="Kerrigan R.W."/>
            <person name="Challen M.P."/>
            <person name="Grigoriev I.V."/>
            <person name="Martin F."/>
        </authorList>
    </citation>
    <scope>NUCLEOTIDE SEQUENCE [LARGE SCALE GENOMIC DNA]</scope>
    <source>
        <strain evidence="5">JB137-S8 / ATCC MYA-4627 / FGSC 10392</strain>
    </source>
</reference>
<protein>
    <recommendedName>
        <fullName evidence="3">C2H2-type domain-containing protein</fullName>
    </recommendedName>
</protein>
<dbReference type="InterPro" id="IPR013087">
    <property type="entry name" value="Znf_C2H2_type"/>
</dbReference>
<dbReference type="Proteomes" id="UP000008493">
    <property type="component" value="Unassembled WGS sequence"/>
</dbReference>
<evidence type="ECO:0000313" key="4">
    <source>
        <dbReference type="EMBL" id="EKM78900.1"/>
    </source>
</evidence>
<dbReference type="Gene3D" id="3.30.160.60">
    <property type="entry name" value="Classic Zinc Finger"/>
    <property type="match status" value="1"/>
</dbReference>
<evidence type="ECO:0000256" key="1">
    <source>
        <dbReference type="PROSITE-ProRule" id="PRU00042"/>
    </source>
</evidence>
<feature type="region of interest" description="Disordered" evidence="2">
    <location>
        <begin position="426"/>
        <end position="446"/>
    </location>
</feature>
<feature type="compositionally biased region" description="Polar residues" evidence="2">
    <location>
        <begin position="282"/>
        <end position="293"/>
    </location>
</feature>
<dbReference type="EMBL" id="JH971391">
    <property type="protein sequence ID" value="EKM78900.1"/>
    <property type="molecule type" value="Genomic_DNA"/>
</dbReference>
<dbReference type="GO" id="GO:0008270">
    <property type="term" value="F:zinc ion binding"/>
    <property type="evidence" value="ECO:0007669"/>
    <property type="project" value="UniProtKB-KW"/>
</dbReference>
<feature type="compositionally biased region" description="Low complexity" evidence="2">
    <location>
        <begin position="178"/>
        <end position="195"/>
    </location>
</feature>
<organism evidence="4 5">
    <name type="scientific">Agaricus bisporus var. burnettii (strain JB137-S8 / ATCC MYA-4627 / FGSC 10392)</name>
    <name type="common">White button mushroom</name>
    <dbReference type="NCBI Taxonomy" id="597362"/>
    <lineage>
        <taxon>Eukaryota</taxon>
        <taxon>Fungi</taxon>
        <taxon>Dikarya</taxon>
        <taxon>Basidiomycota</taxon>
        <taxon>Agaricomycotina</taxon>
        <taxon>Agaricomycetes</taxon>
        <taxon>Agaricomycetidae</taxon>
        <taxon>Agaricales</taxon>
        <taxon>Agaricineae</taxon>
        <taxon>Agaricaceae</taxon>
        <taxon>Agaricus</taxon>
    </lineage>
</organism>